<dbReference type="PRINTS" id="PR00659">
    <property type="entry name" value="CHROMOGRANIN"/>
</dbReference>
<feature type="compositionally biased region" description="Acidic residues" evidence="5">
    <location>
        <begin position="249"/>
        <end position="260"/>
    </location>
</feature>
<feature type="compositionally biased region" description="Basic and acidic residues" evidence="5">
    <location>
        <begin position="220"/>
        <end position="233"/>
    </location>
</feature>
<feature type="compositionally biased region" description="Basic residues" evidence="5">
    <location>
        <begin position="369"/>
        <end position="383"/>
    </location>
</feature>
<feature type="region of interest" description="Disordered" evidence="5">
    <location>
        <begin position="111"/>
        <end position="277"/>
    </location>
</feature>
<dbReference type="AlphaFoldDB" id="A0A6I9N5Y6"/>
<dbReference type="KEGG" id="ncc:104947615"/>
<dbReference type="PANTHER" id="PTHR10583:SF4">
    <property type="entry name" value="SECRETOGRANIN-1"/>
    <property type="match status" value="1"/>
</dbReference>
<dbReference type="CTD" id="1114"/>
<feature type="compositionally biased region" description="Basic and acidic residues" evidence="5">
    <location>
        <begin position="261"/>
        <end position="273"/>
    </location>
</feature>
<dbReference type="RefSeq" id="XP_010771967.1">
    <property type="nucleotide sequence ID" value="XM_010773665.1"/>
</dbReference>
<organism evidence="7 8">
    <name type="scientific">Notothenia coriiceps</name>
    <name type="common">black rockcod</name>
    <dbReference type="NCBI Taxonomy" id="8208"/>
    <lineage>
        <taxon>Eukaryota</taxon>
        <taxon>Metazoa</taxon>
        <taxon>Chordata</taxon>
        <taxon>Craniata</taxon>
        <taxon>Vertebrata</taxon>
        <taxon>Euteleostomi</taxon>
        <taxon>Actinopterygii</taxon>
        <taxon>Neopterygii</taxon>
        <taxon>Teleostei</taxon>
        <taxon>Neoteleostei</taxon>
        <taxon>Acanthomorphata</taxon>
        <taxon>Eupercaria</taxon>
        <taxon>Perciformes</taxon>
        <taxon>Notothenioidei</taxon>
        <taxon>Nototheniidae</taxon>
        <taxon>Notothenia</taxon>
    </lineage>
</organism>
<gene>
    <name evidence="8" type="primary">chgb</name>
</gene>
<proteinExistence type="predicted"/>
<feature type="compositionally biased region" description="Basic and acidic residues" evidence="5">
    <location>
        <begin position="308"/>
        <end position="327"/>
    </location>
</feature>
<feature type="compositionally biased region" description="Basic and acidic residues" evidence="5">
    <location>
        <begin position="336"/>
        <end position="368"/>
    </location>
</feature>
<dbReference type="InterPro" id="IPR018054">
    <property type="entry name" value="Chromogranin_CS"/>
</dbReference>
<evidence type="ECO:0000256" key="1">
    <source>
        <dbReference type="ARBA" id="ARBA00022553"/>
    </source>
</evidence>
<keyword evidence="7" id="KW-1185">Reference proteome</keyword>
<evidence type="ECO:0000313" key="7">
    <source>
        <dbReference type="Proteomes" id="UP000504611"/>
    </source>
</evidence>
<feature type="signal peptide" evidence="6">
    <location>
        <begin position="1"/>
        <end position="19"/>
    </location>
</feature>
<reference evidence="8" key="1">
    <citation type="submission" date="2025-08" db="UniProtKB">
        <authorList>
            <consortium name="RefSeq"/>
        </authorList>
    </citation>
    <scope>IDENTIFICATION</scope>
    <source>
        <tissue evidence="8">Muscle</tissue>
    </source>
</reference>
<keyword evidence="3" id="KW-0165">Cleavage on pair of basic residues</keyword>
<evidence type="ECO:0000256" key="2">
    <source>
        <dbReference type="ARBA" id="ARBA00022641"/>
    </source>
</evidence>
<keyword evidence="1" id="KW-0597">Phosphoprotein</keyword>
<dbReference type="PROSITE" id="PS00422">
    <property type="entry name" value="GRANINS_1"/>
    <property type="match status" value="1"/>
</dbReference>
<feature type="compositionally biased region" description="Basic and acidic residues" evidence="5">
    <location>
        <begin position="172"/>
        <end position="194"/>
    </location>
</feature>
<accession>A0A6I9N5Y6</accession>
<evidence type="ECO:0000256" key="3">
    <source>
        <dbReference type="ARBA" id="ARBA00022685"/>
    </source>
</evidence>
<evidence type="ECO:0000256" key="6">
    <source>
        <dbReference type="SAM" id="SignalP"/>
    </source>
</evidence>
<sequence length="501" mass="59162">MRLIYVAVLVAALLTENLALPVGKEGQREDVVTRCLVEVLSKALTKPDSRLDQECKDILQAGVKHAPLDKKSGDGIVTHGELAIGQPEEPQAKGTDVKDIEAFLKTVEEKREIPEYESSQESWSLGDEKEKRHENEEEEQREKRSGWRPGRYHQKKHKRDQEEVEGEEPEEERSQESWDVDKRNGGEDEQEISKRIWKPTHRYHHKKKLHKRGEEEEEGGERSQESWGLDKRGWRPGRYHQTRHRRDEELAEEAREEPDEERSQESWGLDKRGWRPGRYNHRWLGRYNQEGTTRKVQPVEAREEPEEERSQEYWDFDTGRDKREWRAGRFHQKRPKREEELSDGERSQESWGLDKRQGTEEEGIEKRIWKPTHRYHHKKKYHKRGEGSEEEEEEGEQMAASEDYEEAGKDGDDATRYLAEKRNPWIYRGFYHPAANSNKMDELAKLLGYKIDQLANQSNQEEPKKSMHQRVPTPREKELDNLAAMDTELQEIAAKLHDDSE</sequence>
<feature type="compositionally biased region" description="Basic and acidic residues" evidence="5">
    <location>
        <begin position="126"/>
        <end position="145"/>
    </location>
</feature>
<feature type="region of interest" description="Disordered" evidence="5">
    <location>
        <begin position="289"/>
        <end position="411"/>
    </location>
</feature>
<dbReference type="GO" id="GO:0030141">
    <property type="term" value="C:secretory granule"/>
    <property type="evidence" value="ECO:0007669"/>
    <property type="project" value="InterPro"/>
</dbReference>
<evidence type="ECO:0000256" key="5">
    <source>
        <dbReference type="SAM" id="MobiDB-lite"/>
    </source>
</evidence>
<feature type="chain" id="PRO_5027005705" evidence="6">
    <location>
        <begin position="20"/>
        <end position="501"/>
    </location>
</feature>
<name>A0A6I9N5Y6_9TELE</name>
<feature type="compositionally biased region" description="Basic residues" evidence="5">
    <location>
        <begin position="234"/>
        <end position="244"/>
    </location>
</feature>
<evidence type="ECO:0000256" key="4">
    <source>
        <dbReference type="ARBA" id="ARBA00022729"/>
    </source>
</evidence>
<keyword evidence="2" id="KW-0765">Sulfation</keyword>
<dbReference type="Proteomes" id="UP000504611">
    <property type="component" value="Unplaced"/>
</dbReference>
<dbReference type="InterPro" id="IPR001819">
    <property type="entry name" value="Chromogranin_AB"/>
</dbReference>
<feature type="region of interest" description="Disordered" evidence="5">
    <location>
        <begin position="454"/>
        <end position="477"/>
    </location>
</feature>
<dbReference type="OrthoDB" id="9907623at2759"/>
<feature type="compositionally biased region" description="Acidic residues" evidence="5">
    <location>
        <begin position="162"/>
        <end position="171"/>
    </location>
</feature>
<feature type="compositionally biased region" description="Basic residues" evidence="5">
    <location>
        <begin position="195"/>
        <end position="211"/>
    </location>
</feature>
<evidence type="ECO:0000313" key="8">
    <source>
        <dbReference type="RefSeq" id="XP_010771967.1"/>
    </source>
</evidence>
<protein>
    <submittedName>
        <fullName evidence="8">Secretogranin-1 isoform X1</fullName>
    </submittedName>
</protein>
<dbReference type="PANTHER" id="PTHR10583">
    <property type="entry name" value="CHROMOGRANIN"/>
    <property type="match status" value="1"/>
</dbReference>
<keyword evidence="4 6" id="KW-0732">Signal</keyword>
<dbReference type="GO" id="GO:0005615">
    <property type="term" value="C:extracellular space"/>
    <property type="evidence" value="ECO:0007669"/>
    <property type="project" value="TreeGrafter"/>
</dbReference>